<reference evidence="3" key="1">
    <citation type="submission" date="2018-05" db="EMBL/GenBank/DDBJ databases">
        <authorList>
            <person name="Kondepudi K.K."/>
            <person name="Singh S."/>
            <person name="Chaudhry V."/>
            <person name="Mantri S."/>
            <person name="Bhadada S."/>
            <person name="Bishnoi M."/>
            <person name="Kaur J."/>
            <person name="Sharma S."/>
            <person name="Bhatia R."/>
        </authorList>
    </citation>
    <scope>NUCLEOTIDE SEQUENCE</scope>
    <source>
        <strain evidence="3">Bif11</strain>
    </source>
</reference>
<reference evidence="3" key="2">
    <citation type="journal article" date="2022" name="3 Biotech.">
        <title>Isomaltooligosaccharides utilization and genomic characterization of human infant anti-inflammatory Bifidobacterium longum and Bifidobacterium breve strains.</title>
        <authorList>
            <person name="Sharma S."/>
            <person name="Singh S."/>
            <person name="Chaudhary V."/>
            <person name="Mantri S."/>
            <person name="Chander A."/>
            <person name="Maurya R."/>
            <person name="Rajarammohan S."/>
            <person name="Singh R.P."/>
            <person name="Rishi P."/>
            <person name="Bishnoi M."/>
            <person name="Bhadada S.K."/>
            <person name="Kondepudi K.K."/>
        </authorList>
    </citation>
    <scope>NUCLEOTIDE SEQUENCE</scope>
    <source>
        <strain evidence="3">Bif11</strain>
    </source>
</reference>
<dbReference type="EMBL" id="QELD01000012">
    <property type="protein sequence ID" value="MDN4188193.1"/>
    <property type="molecule type" value="Genomic_DNA"/>
</dbReference>
<gene>
    <name evidence="3" type="ORF">DC496_07580</name>
</gene>
<dbReference type="InterPro" id="IPR041644">
    <property type="entry name" value="GNAT_C"/>
</dbReference>
<evidence type="ECO:0000313" key="3">
    <source>
        <dbReference type="EMBL" id="MDN4188193.1"/>
    </source>
</evidence>
<evidence type="ECO:0000313" key="4">
    <source>
        <dbReference type="Proteomes" id="UP001169990"/>
    </source>
</evidence>
<feature type="domain" description="N-acyltransferase N-terminal" evidence="1">
    <location>
        <begin position="62"/>
        <end position="158"/>
    </location>
</feature>
<accession>A0AAW7LMD3</accession>
<dbReference type="Proteomes" id="UP001169990">
    <property type="component" value="Unassembled WGS sequence"/>
</dbReference>
<dbReference type="RefSeq" id="WP_101673518.1">
    <property type="nucleotide sequence ID" value="NZ_PKGQ01000002.1"/>
</dbReference>
<evidence type="ECO:0000259" key="1">
    <source>
        <dbReference type="Pfam" id="PF18082"/>
    </source>
</evidence>
<organism evidence="3 4">
    <name type="scientific">Bifidobacterium breve</name>
    <dbReference type="NCBI Taxonomy" id="1685"/>
    <lineage>
        <taxon>Bacteria</taxon>
        <taxon>Bacillati</taxon>
        <taxon>Actinomycetota</taxon>
        <taxon>Actinomycetes</taxon>
        <taxon>Bifidobacteriales</taxon>
        <taxon>Bifidobacteriaceae</taxon>
        <taxon>Bifidobacterium</taxon>
    </lineage>
</organism>
<protein>
    <submittedName>
        <fullName evidence="3">Uncharacterized protein</fullName>
    </submittedName>
</protein>
<dbReference type="Gene3D" id="3.40.630.120">
    <property type="match status" value="1"/>
</dbReference>
<comment type="caution">
    <text evidence="3">The sequence shown here is derived from an EMBL/GenBank/DDBJ whole genome shotgun (WGS) entry which is preliminary data.</text>
</comment>
<proteinExistence type="predicted"/>
<dbReference type="Pfam" id="PF18082">
    <property type="entry name" value="NAT_N"/>
    <property type="match status" value="1"/>
</dbReference>
<evidence type="ECO:0000259" key="2">
    <source>
        <dbReference type="Pfam" id="PF18164"/>
    </source>
</evidence>
<feature type="domain" description="GNAT-like C-terminal" evidence="2">
    <location>
        <begin position="160"/>
        <end position="382"/>
    </location>
</feature>
<dbReference type="InterPro" id="IPR041273">
    <property type="entry name" value="NAT_N"/>
</dbReference>
<name>A0AAW7LMD3_BIFBR</name>
<sequence length="385" mass="42211">MSMTMMCNEQSGYSLCDRYYGMSRALCDSTNRLLQWMRQDQAAASMLERIQNLVIGARNVSAASAVFTRLRDYATVFYPGSASAAPDDDASSAADVSLSAVMMYCLPQAVQSMQAAGIPSEIIETTLRDFAIWARVYQDKTGRPGIGETDWNLLSLTGSILRIGRLQYESITFLEPYYVYRRSSDRRIVILAAPNLQVRLDGHLQGANGLRADTGFVTVLKTEGSSVSGNPVDITRGIILAEPITIARDDYDLILAPGTPTTSVHIPEDGSLSPEAVDASFAEAAQLLARLGRQTSTLFCESWLLDPTLELLSSPEGNLCSFMRRFAKFPVASVRPMMIERVFGWGANNFKTSDLPERTSLQRNLKQRLMAGGDVYDVGGVIVIP</sequence>
<dbReference type="Pfam" id="PF18164">
    <property type="entry name" value="GNAT_C"/>
    <property type="match status" value="1"/>
</dbReference>
<dbReference type="AlphaFoldDB" id="A0AAW7LMD3"/>